<feature type="domain" description="Citrate transporter-like" evidence="9">
    <location>
        <begin position="26"/>
        <end position="335"/>
    </location>
</feature>
<evidence type="ECO:0000256" key="5">
    <source>
        <dbReference type="ARBA" id="ARBA00022692"/>
    </source>
</evidence>
<dbReference type="AlphaFoldDB" id="A0A832A5W7"/>
<evidence type="ECO:0000256" key="6">
    <source>
        <dbReference type="ARBA" id="ARBA00022989"/>
    </source>
</evidence>
<feature type="transmembrane region" description="Helical" evidence="8">
    <location>
        <begin position="95"/>
        <end position="123"/>
    </location>
</feature>
<accession>A0A832A5W7</accession>
<evidence type="ECO:0000256" key="3">
    <source>
        <dbReference type="ARBA" id="ARBA00022448"/>
    </source>
</evidence>
<evidence type="ECO:0000259" key="9">
    <source>
        <dbReference type="Pfam" id="PF03600"/>
    </source>
</evidence>
<comment type="subcellular location">
    <subcellularLocation>
        <location evidence="1">Cell membrane</location>
        <topology evidence="1">Multi-pass membrane protein</topology>
    </subcellularLocation>
</comment>
<evidence type="ECO:0000256" key="2">
    <source>
        <dbReference type="ARBA" id="ARBA00009843"/>
    </source>
</evidence>
<gene>
    <name evidence="10" type="ORF">ENS06_05835</name>
</gene>
<feature type="transmembrane region" description="Helical" evidence="8">
    <location>
        <begin position="135"/>
        <end position="154"/>
    </location>
</feature>
<keyword evidence="4" id="KW-1003">Cell membrane</keyword>
<feature type="transmembrane region" description="Helical" evidence="8">
    <location>
        <begin position="311"/>
        <end position="333"/>
    </location>
</feature>
<feature type="transmembrane region" description="Helical" evidence="8">
    <location>
        <begin position="388"/>
        <end position="406"/>
    </location>
</feature>
<organism evidence="10">
    <name type="scientific">Desulfacinum infernum</name>
    <dbReference type="NCBI Taxonomy" id="35837"/>
    <lineage>
        <taxon>Bacteria</taxon>
        <taxon>Pseudomonadati</taxon>
        <taxon>Thermodesulfobacteriota</taxon>
        <taxon>Syntrophobacteria</taxon>
        <taxon>Syntrophobacterales</taxon>
        <taxon>Syntrophobacteraceae</taxon>
        <taxon>Desulfacinum</taxon>
    </lineage>
</organism>
<feature type="transmembrane region" description="Helical" evidence="8">
    <location>
        <begin position="29"/>
        <end position="47"/>
    </location>
</feature>
<dbReference type="PANTHER" id="PTHR43302">
    <property type="entry name" value="TRANSPORTER ARSB-RELATED"/>
    <property type="match status" value="1"/>
</dbReference>
<dbReference type="Pfam" id="PF03600">
    <property type="entry name" value="CitMHS"/>
    <property type="match status" value="1"/>
</dbReference>
<protein>
    <submittedName>
        <fullName evidence="10">Anion transporter</fullName>
    </submittedName>
</protein>
<evidence type="ECO:0000256" key="8">
    <source>
        <dbReference type="SAM" id="Phobius"/>
    </source>
</evidence>
<evidence type="ECO:0000256" key="7">
    <source>
        <dbReference type="ARBA" id="ARBA00023136"/>
    </source>
</evidence>
<dbReference type="InterPro" id="IPR004680">
    <property type="entry name" value="Cit_transptr-like_dom"/>
</dbReference>
<keyword evidence="5 8" id="KW-0812">Transmembrane</keyword>
<feature type="transmembrane region" description="Helical" evidence="8">
    <location>
        <begin position="59"/>
        <end position="83"/>
    </location>
</feature>
<dbReference type="CDD" id="cd01117">
    <property type="entry name" value="YbiR_permease"/>
    <property type="match status" value="1"/>
</dbReference>
<keyword evidence="3" id="KW-0813">Transport</keyword>
<name>A0A832A5W7_9BACT</name>
<dbReference type="PANTHER" id="PTHR43302:SF5">
    <property type="entry name" value="TRANSPORTER ARSB-RELATED"/>
    <property type="match status" value="1"/>
</dbReference>
<evidence type="ECO:0000256" key="4">
    <source>
        <dbReference type="ARBA" id="ARBA00022475"/>
    </source>
</evidence>
<evidence type="ECO:0000256" key="1">
    <source>
        <dbReference type="ARBA" id="ARBA00004651"/>
    </source>
</evidence>
<dbReference type="InterPro" id="IPR000802">
    <property type="entry name" value="Arsenical_pump_ArsB"/>
</dbReference>
<comment type="caution">
    <text evidence="10">The sequence shown here is derived from an EMBL/GenBank/DDBJ whole genome shotgun (WGS) entry which is preliminary data.</text>
</comment>
<keyword evidence="7 8" id="KW-0472">Membrane</keyword>
<keyword evidence="6 8" id="KW-1133">Transmembrane helix</keyword>
<feature type="transmembrane region" description="Helical" evidence="8">
    <location>
        <begin position="345"/>
        <end position="368"/>
    </location>
</feature>
<comment type="similarity">
    <text evidence="2">Belongs to the CitM (TC 2.A.11) transporter family.</text>
</comment>
<dbReference type="GO" id="GO:0005886">
    <property type="term" value="C:plasma membrane"/>
    <property type="evidence" value="ECO:0007669"/>
    <property type="project" value="UniProtKB-SubCell"/>
</dbReference>
<dbReference type="PRINTS" id="PR00758">
    <property type="entry name" value="ARSENICPUMP"/>
</dbReference>
<feature type="transmembrane region" description="Helical" evidence="8">
    <location>
        <begin position="265"/>
        <end position="287"/>
    </location>
</feature>
<reference evidence="10" key="1">
    <citation type="journal article" date="2020" name="mSystems">
        <title>Genome- and Community-Level Interaction Insights into Carbon Utilization and Element Cycling Functions of Hydrothermarchaeota in Hydrothermal Sediment.</title>
        <authorList>
            <person name="Zhou Z."/>
            <person name="Liu Y."/>
            <person name="Xu W."/>
            <person name="Pan J."/>
            <person name="Luo Z.H."/>
            <person name="Li M."/>
        </authorList>
    </citation>
    <scope>NUCLEOTIDE SEQUENCE [LARGE SCALE GENOMIC DNA]</scope>
    <source>
        <strain evidence="10">SpSt-456</strain>
    </source>
</reference>
<feature type="transmembrane region" description="Helical" evidence="8">
    <location>
        <begin position="174"/>
        <end position="195"/>
    </location>
</feature>
<dbReference type="GO" id="GO:0015105">
    <property type="term" value="F:arsenite transmembrane transporter activity"/>
    <property type="evidence" value="ECO:0007669"/>
    <property type="project" value="InterPro"/>
</dbReference>
<proteinExistence type="inferred from homology"/>
<evidence type="ECO:0000313" key="10">
    <source>
        <dbReference type="EMBL" id="HFK96830.1"/>
    </source>
</evidence>
<sequence length="408" mass="44161">METTIIAVFIIAYLGVALGRIPGLALDRTGIALLGAMAMVAVGAMSTQEAQEAIDIPTILLLYGLMVLSAQFRLAGFYTWTALRITRWLDHPLRFLLVLMLTTALFAAVLANDIVCLAFTPVLTVTLARRSLNPVPFLIAVAVASNIGSAATIIGNPQNMLIGQVGKLDFLKFFLWNLPPVLVSLMAAYGLIVVLSRNRWALGARQAAAIVEGSWPSFDGHQARKGLFYTMLLIVLFFSPIPRHVTALAVAGCLLCSRRMKTRSILGLVDWHLITLFCSLFVLVGAVEKAGLPRMIMGELNHHALHVTDPYWLTLVSVVLSNVTSNVPAVMLLSKFLPPGHETLWYVLAASSTFAGNLVTIGSIANLIVIEEAAAHGVGISFREHARYGIPVTIVSVALLAVWIFLSR</sequence>
<dbReference type="EMBL" id="DSTK01000016">
    <property type="protein sequence ID" value="HFK96830.1"/>
    <property type="molecule type" value="Genomic_DNA"/>
</dbReference>